<keyword evidence="1" id="KW-0554">One-carbon metabolism</keyword>
<protein>
    <submittedName>
        <fullName evidence="4">Formyltetrahydrofolate hydrolase</fullName>
        <ecNumber evidence="4">3.5.1.10</ecNumber>
    </submittedName>
</protein>
<proteinExistence type="predicted"/>
<dbReference type="CDD" id="cd08648">
    <property type="entry name" value="FMT_core_Formyl-FH4-Hydrolase_C"/>
    <property type="match status" value="1"/>
</dbReference>
<evidence type="ECO:0000256" key="1">
    <source>
        <dbReference type="ARBA" id="ARBA00022563"/>
    </source>
</evidence>
<dbReference type="NCBIfam" id="TIGR00655">
    <property type="entry name" value="PurU"/>
    <property type="match status" value="1"/>
</dbReference>
<dbReference type="InterPro" id="IPR036477">
    <property type="entry name" value="Formyl_transf_N_sf"/>
</dbReference>
<evidence type="ECO:0000256" key="2">
    <source>
        <dbReference type="ARBA" id="ARBA00022801"/>
    </source>
</evidence>
<dbReference type="PRINTS" id="PR01575">
    <property type="entry name" value="FFH4HYDRLASE"/>
</dbReference>
<evidence type="ECO:0000313" key="4">
    <source>
        <dbReference type="EMBL" id="CBI00512.1"/>
    </source>
</evidence>
<comment type="caution">
    <text evidence="4">The sequence shown here is derived from an EMBL/GenBank/DDBJ whole genome shotgun (WGS) entry which is preliminary data.</text>
</comment>
<dbReference type="GO" id="GO:0006189">
    <property type="term" value="P:'de novo' IMP biosynthetic process"/>
    <property type="evidence" value="ECO:0007669"/>
    <property type="project" value="InterPro"/>
</dbReference>
<dbReference type="AlphaFoldDB" id="E6Q003"/>
<organism evidence="4">
    <name type="scientific">mine drainage metagenome</name>
    <dbReference type="NCBI Taxonomy" id="410659"/>
    <lineage>
        <taxon>unclassified sequences</taxon>
        <taxon>metagenomes</taxon>
        <taxon>ecological metagenomes</taxon>
    </lineage>
</organism>
<dbReference type="SUPFAM" id="SSF53328">
    <property type="entry name" value="Formyltransferase"/>
    <property type="match status" value="1"/>
</dbReference>
<dbReference type="EC" id="3.5.1.10" evidence="4"/>
<dbReference type="InterPro" id="IPR002376">
    <property type="entry name" value="Formyl_transf_N"/>
</dbReference>
<dbReference type="PANTHER" id="PTHR42706:SF1">
    <property type="entry name" value="FORMYLTETRAHYDROFOLATE DEFORMYLASE 2, MITOCHONDRIAL"/>
    <property type="match status" value="1"/>
</dbReference>
<dbReference type="SUPFAM" id="SSF55021">
    <property type="entry name" value="ACT-like"/>
    <property type="match status" value="1"/>
</dbReference>
<sequence>MLYAQGANILHADQHQDHELGLFFMRVEWTLDPGMKAADGGMEQAVERFATSFAPLAEALRMRWRLRRTGQRPRIALFCSQYLHCVADLLYRSSAGDLDCEIVVLVSNHRGVEPLAAFYGIRFEYVPVTSATRLEAESQQLALLTELGVELVVLARYMQILSADFVARYPSAIINVHHSFLPAFIGARPYHAAHARGVKLIGATSHYVTTELDDGPIIDQDVARISHRDQVEDLVARGRDLERAVLSRAVRWHLEQRILCYGNKTVVFD</sequence>
<dbReference type="PIRSF" id="PIRSF036480">
    <property type="entry name" value="FormyFH4_hydr"/>
    <property type="match status" value="1"/>
</dbReference>
<gene>
    <name evidence="4" type="primary">purU</name>
    <name evidence="4" type="ORF">CARN3_0051</name>
</gene>
<dbReference type="InterPro" id="IPR041729">
    <property type="entry name" value="Formyl-FH4-Hydrolase_C"/>
</dbReference>
<dbReference type="InterPro" id="IPR004810">
    <property type="entry name" value="PurU"/>
</dbReference>
<dbReference type="EMBL" id="CABN01000146">
    <property type="protein sequence ID" value="CBI00512.1"/>
    <property type="molecule type" value="Genomic_DNA"/>
</dbReference>
<dbReference type="Pfam" id="PF00551">
    <property type="entry name" value="Formyl_trans_N"/>
    <property type="match status" value="1"/>
</dbReference>
<dbReference type="Gene3D" id="3.30.70.260">
    <property type="match status" value="1"/>
</dbReference>
<dbReference type="GO" id="GO:0008864">
    <property type="term" value="F:formyltetrahydrofolate deformylase activity"/>
    <property type="evidence" value="ECO:0007669"/>
    <property type="project" value="UniProtKB-EC"/>
</dbReference>
<dbReference type="InterPro" id="IPR044074">
    <property type="entry name" value="PurU_ACT"/>
</dbReference>
<accession>E6Q003</accession>
<reference evidence="4" key="1">
    <citation type="submission" date="2009-10" db="EMBL/GenBank/DDBJ databases">
        <title>Diversity of trophic interactions inside an arsenic-rich microbial ecosystem.</title>
        <authorList>
            <person name="Bertin P.N."/>
            <person name="Heinrich-Salmeron A."/>
            <person name="Pelletier E."/>
            <person name="Goulhen-Chollet F."/>
            <person name="Arsene-Ploetze F."/>
            <person name="Gallien S."/>
            <person name="Calteau A."/>
            <person name="Vallenet D."/>
            <person name="Casiot C."/>
            <person name="Chane-Woon-Ming B."/>
            <person name="Giloteaux L."/>
            <person name="Barakat M."/>
            <person name="Bonnefoy V."/>
            <person name="Bruneel O."/>
            <person name="Chandler M."/>
            <person name="Cleiss J."/>
            <person name="Duran R."/>
            <person name="Elbaz-Poulichet F."/>
            <person name="Fonknechten N."/>
            <person name="Lauga B."/>
            <person name="Mornico D."/>
            <person name="Ortet P."/>
            <person name="Schaeffer C."/>
            <person name="Siguier P."/>
            <person name="Alexander Thil Smith A."/>
            <person name="Van Dorsselaer A."/>
            <person name="Weissenbach J."/>
            <person name="Medigue C."/>
            <person name="Le Paslier D."/>
        </authorList>
    </citation>
    <scope>NUCLEOTIDE SEQUENCE</scope>
</reference>
<feature type="domain" description="Formyl transferase N-terminal" evidence="3">
    <location>
        <begin position="74"/>
        <end position="250"/>
    </location>
</feature>
<dbReference type="Gene3D" id="3.40.50.170">
    <property type="entry name" value="Formyl transferase, N-terminal domain"/>
    <property type="match status" value="1"/>
</dbReference>
<dbReference type="NCBIfam" id="NF004684">
    <property type="entry name" value="PRK06027.1"/>
    <property type="match status" value="1"/>
</dbReference>
<dbReference type="CDD" id="cd04875">
    <property type="entry name" value="ACT_F4HF-DF"/>
    <property type="match status" value="1"/>
</dbReference>
<name>E6Q003_9ZZZZ</name>
<dbReference type="PANTHER" id="PTHR42706">
    <property type="entry name" value="FORMYLTETRAHYDROFOLATE DEFORMYLASE"/>
    <property type="match status" value="1"/>
</dbReference>
<dbReference type="InterPro" id="IPR045865">
    <property type="entry name" value="ACT-like_dom_sf"/>
</dbReference>
<keyword evidence="2 4" id="KW-0378">Hydrolase</keyword>
<dbReference type="GO" id="GO:0006730">
    <property type="term" value="P:one-carbon metabolic process"/>
    <property type="evidence" value="ECO:0007669"/>
    <property type="project" value="UniProtKB-KW"/>
</dbReference>
<evidence type="ECO:0000259" key="3">
    <source>
        <dbReference type="Pfam" id="PF00551"/>
    </source>
</evidence>